<keyword evidence="1" id="KW-1133">Transmembrane helix</keyword>
<keyword evidence="1" id="KW-0812">Transmembrane</keyword>
<keyword evidence="1" id="KW-0472">Membrane</keyword>
<reference evidence="2" key="2">
    <citation type="submission" date="2021-09" db="EMBL/GenBank/DDBJ databases">
        <authorList>
            <person name="Jia N."/>
            <person name="Wang J."/>
            <person name="Shi W."/>
            <person name="Du L."/>
            <person name="Sun Y."/>
            <person name="Zhan W."/>
            <person name="Jiang J."/>
            <person name="Wang Q."/>
            <person name="Zhang B."/>
            <person name="Ji P."/>
            <person name="Sakyi L.B."/>
            <person name="Cui X."/>
            <person name="Yuan T."/>
            <person name="Jiang B."/>
            <person name="Yang W."/>
            <person name="Lam T.T.-Y."/>
            <person name="Chang Q."/>
            <person name="Ding S."/>
            <person name="Wang X."/>
            <person name="Zhu J."/>
            <person name="Ruan X."/>
            <person name="Zhao L."/>
            <person name="Wei J."/>
            <person name="Que T."/>
            <person name="Du C."/>
            <person name="Cheng J."/>
            <person name="Dai P."/>
            <person name="Han X."/>
            <person name="Huang E."/>
            <person name="Gao Y."/>
            <person name="Liu J."/>
            <person name="Shao H."/>
            <person name="Ye R."/>
            <person name="Li L."/>
            <person name="Wei W."/>
            <person name="Wang X."/>
            <person name="Wang C."/>
            <person name="Huo Q."/>
            <person name="Li W."/>
            <person name="Guo W."/>
            <person name="Chen H."/>
            <person name="Chen S."/>
            <person name="Zhou L."/>
            <person name="Zhou L."/>
            <person name="Ni X."/>
            <person name="Tian J."/>
            <person name="Zhou Y."/>
            <person name="Sheng Y."/>
            <person name="Liu T."/>
            <person name="Pan Y."/>
            <person name="Xia L."/>
            <person name="Li J."/>
            <person name="Zhao F."/>
            <person name="Cao W."/>
        </authorList>
    </citation>
    <scope>NUCLEOTIDE SEQUENCE</scope>
    <source>
        <strain evidence="2">Rmic-2018</strain>
        <tissue evidence="2">Larvae</tissue>
    </source>
</reference>
<dbReference type="EMBL" id="JABSTU010000001">
    <property type="protein sequence ID" value="KAH8038636.1"/>
    <property type="molecule type" value="Genomic_DNA"/>
</dbReference>
<reference evidence="2" key="1">
    <citation type="journal article" date="2020" name="Cell">
        <title>Large-Scale Comparative Analyses of Tick Genomes Elucidate Their Genetic Diversity and Vector Capacities.</title>
        <authorList>
            <consortium name="Tick Genome and Microbiome Consortium (TIGMIC)"/>
            <person name="Jia N."/>
            <person name="Wang J."/>
            <person name="Shi W."/>
            <person name="Du L."/>
            <person name="Sun Y."/>
            <person name="Zhan W."/>
            <person name="Jiang J.F."/>
            <person name="Wang Q."/>
            <person name="Zhang B."/>
            <person name="Ji P."/>
            <person name="Bell-Sakyi L."/>
            <person name="Cui X.M."/>
            <person name="Yuan T.T."/>
            <person name="Jiang B.G."/>
            <person name="Yang W.F."/>
            <person name="Lam T.T."/>
            <person name="Chang Q.C."/>
            <person name="Ding S.J."/>
            <person name="Wang X.J."/>
            <person name="Zhu J.G."/>
            <person name="Ruan X.D."/>
            <person name="Zhao L."/>
            <person name="Wei J.T."/>
            <person name="Ye R.Z."/>
            <person name="Que T.C."/>
            <person name="Du C.H."/>
            <person name="Zhou Y.H."/>
            <person name="Cheng J.X."/>
            <person name="Dai P.F."/>
            <person name="Guo W.B."/>
            <person name="Han X.H."/>
            <person name="Huang E.J."/>
            <person name="Li L.F."/>
            <person name="Wei W."/>
            <person name="Gao Y.C."/>
            <person name="Liu J.Z."/>
            <person name="Shao H.Z."/>
            <person name="Wang X."/>
            <person name="Wang C.C."/>
            <person name="Yang T.C."/>
            <person name="Huo Q.B."/>
            <person name="Li W."/>
            <person name="Chen H.Y."/>
            <person name="Chen S.E."/>
            <person name="Zhou L.G."/>
            <person name="Ni X.B."/>
            <person name="Tian J.H."/>
            <person name="Sheng Y."/>
            <person name="Liu T."/>
            <person name="Pan Y.S."/>
            <person name="Xia L.Y."/>
            <person name="Li J."/>
            <person name="Zhao F."/>
            <person name="Cao W.C."/>
        </authorList>
    </citation>
    <scope>NUCLEOTIDE SEQUENCE</scope>
    <source>
        <strain evidence="2">Rmic-2018</strain>
    </source>
</reference>
<protein>
    <submittedName>
        <fullName evidence="2">Uncharacterized protein</fullName>
    </submittedName>
</protein>
<evidence type="ECO:0000313" key="2">
    <source>
        <dbReference type="EMBL" id="KAH8038636.1"/>
    </source>
</evidence>
<evidence type="ECO:0000256" key="1">
    <source>
        <dbReference type="SAM" id="Phobius"/>
    </source>
</evidence>
<dbReference type="Proteomes" id="UP000821866">
    <property type="component" value="Chromosome 1"/>
</dbReference>
<dbReference type="AlphaFoldDB" id="A0A9J6EWP6"/>
<name>A0A9J6EWP6_RHIMP</name>
<keyword evidence="3" id="KW-1185">Reference proteome</keyword>
<organism evidence="2 3">
    <name type="scientific">Rhipicephalus microplus</name>
    <name type="common">Cattle tick</name>
    <name type="synonym">Boophilus microplus</name>
    <dbReference type="NCBI Taxonomy" id="6941"/>
    <lineage>
        <taxon>Eukaryota</taxon>
        <taxon>Metazoa</taxon>
        <taxon>Ecdysozoa</taxon>
        <taxon>Arthropoda</taxon>
        <taxon>Chelicerata</taxon>
        <taxon>Arachnida</taxon>
        <taxon>Acari</taxon>
        <taxon>Parasitiformes</taxon>
        <taxon>Ixodida</taxon>
        <taxon>Ixodoidea</taxon>
        <taxon>Ixodidae</taxon>
        <taxon>Rhipicephalinae</taxon>
        <taxon>Rhipicephalus</taxon>
        <taxon>Boophilus</taxon>
    </lineage>
</organism>
<accession>A0A9J6EWP6</accession>
<sequence length="225" mass="24200">MVPTHRIQRSLNMEAAVPPIPLKQRRLIGPFLRPVNYDASVDLTAVNGSAVEGAVAQATEAVSVAQAVTVKSITESWISVAKAIYKAWSMVYGGHRSFGTAGLEMACSRRFTVSVTMPYEMHGWRTNRIRAIVFLTLATCAFAGYAGYLGYSIAAPAYTAYHVPLASVSAVHHAPAFGYDLGYSLGCGVPAYGYGLGSYGLSYGYGFGGLGYSTLFRKKWELLSQ</sequence>
<dbReference type="VEuPathDB" id="VectorBase:LOC119160534"/>
<gene>
    <name evidence="2" type="ORF">HPB51_002760</name>
</gene>
<comment type="caution">
    <text evidence="2">The sequence shown here is derived from an EMBL/GenBank/DDBJ whole genome shotgun (WGS) entry which is preliminary data.</text>
</comment>
<feature type="transmembrane region" description="Helical" evidence="1">
    <location>
        <begin position="131"/>
        <end position="151"/>
    </location>
</feature>
<evidence type="ECO:0000313" key="3">
    <source>
        <dbReference type="Proteomes" id="UP000821866"/>
    </source>
</evidence>
<proteinExistence type="predicted"/>